<reference evidence="5" key="1">
    <citation type="submission" date="2022-10" db="EMBL/GenBank/DDBJ databases">
        <title>The complete genomes of actinobacterial strains from the NBC collection.</title>
        <authorList>
            <person name="Joergensen T.S."/>
            <person name="Alvarez Arevalo M."/>
            <person name="Sterndorff E.B."/>
            <person name="Faurdal D."/>
            <person name="Vuksanovic O."/>
            <person name="Mourched A.-S."/>
            <person name="Charusanti P."/>
            <person name="Shaw S."/>
            <person name="Blin K."/>
            <person name="Weber T."/>
        </authorList>
    </citation>
    <scope>NUCLEOTIDE SEQUENCE</scope>
    <source>
        <strain evidence="5">NBC_00093</strain>
    </source>
</reference>
<evidence type="ECO:0000256" key="2">
    <source>
        <dbReference type="ARBA" id="ARBA00023002"/>
    </source>
</evidence>
<dbReference type="FunFam" id="3.40.50.720:FF:000047">
    <property type="entry name" value="NADP-dependent L-serine/L-allo-threonine dehydrogenase"/>
    <property type="match status" value="1"/>
</dbReference>
<keyword evidence="2" id="KW-0560">Oxidoreductase</keyword>
<dbReference type="SUPFAM" id="SSF51735">
    <property type="entry name" value="NAD(P)-binding Rossmann-fold domains"/>
    <property type="match status" value="1"/>
</dbReference>
<dbReference type="PANTHER" id="PTHR44196">
    <property type="entry name" value="DEHYDROGENASE/REDUCTASE SDR FAMILY MEMBER 7B"/>
    <property type="match status" value="1"/>
</dbReference>
<name>A0AAU2AFZ0_9ACTN</name>
<dbReference type="InterPro" id="IPR002347">
    <property type="entry name" value="SDR_fam"/>
</dbReference>
<dbReference type="PRINTS" id="PR00081">
    <property type="entry name" value="GDHRDH"/>
</dbReference>
<dbReference type="InterPro" id="IPR036291">
    <property type="entry name" value="NAD(P)-bd_dom_sf"/>
</dbReference>
<evidence type="ECO:0000256" key="3">
    <source>
        <dbReference type="RuleBase" id="RU000363"/>
    </source>
</evidence>
<gene>
    <name evidence="5" type="ORF">OHA22_47495</name>
</gene>
<dbReference type="GO" id="GO:0016616">
    <property type="term" value="F:oxidoreductase activity, acting on the CH-OH group of donors, NAD or NADP as acceptor"/>
    <property type="evidence" value="ECO:0007669"/>
    <property type="project" value="UniProtKB-ARBA"/>
</dbReference>
<sequence>MAEQLDGTVAMVTGASSGIGRSAARQLAAQGAAVALVARRRNRLTELADEISASGGTVTVLDTDITDRKQAATAVERTMSDLGRLDTVVNCAGVMLTGPADEAPVDEWERMVSLNLMGLLYVSHAALPHLISAAESSSRRVADLVNVSSGAARTARGGAAVYAATKMSVNTFSEALRQEAAPHNVRVSIVEPGAVDTELFDHQRPAVREHFAQWLADVEKLWPEDIADAIEYIVTRPRRVTVNDIMVRPTDMH</sequence>
<dbReference type="InterPro" id="IPR057326">
    <property type="entry name" value="KR_dom"/>
</dbReference>
<evidence type="ECO:0000259" key="4">
    <source>
        <dbReference type="SMART" id="SM00822"/>
    </source>
</evidence>
<dbReference type="PROSITE" id="PS00061">
    <property type="entry name" value="ADH_SHORT"/>
    <property type="match status" value="1"/>
</dbReference>
<dbReference type="Pfam" id="PF00106">
    <property type="entry name" value="adh_short"/>
    <property type="match status" value="1"/>
</dbReference>
<dbReference type="InterPro" id="IPR020904">
    <property type="entry name" value="Sc_DH/Rdtase_CS"/>
</dbReference>
<feature type="domain" description="Ketoreductase" evidence="4">
    <location>
        <begin position="8"/>
        <end position="198"/>
    </location>
</feature>
<dbReference type="Gene3D" id="3.40.50.720">
    <property type="entry name" value="NAD(P)-binding Rossmann-like Domain"/>
    <property type="match status" value="1"/>
</dbReference>
<comment type="similarity">
    <text evidence="1 3">Belongs to the short-chain dehydrogenases/reductases (SDR) family.</text>
</comment>
<dbReference type="EMBL" id="CP108222">
    <property type="protein sequence ID" value="WTT22650.1"/>
    <property type="molecule type" value="Genomic_DNA"/>
</dbReference>
<evidence type="ECO:0000313" key="5">
    <source>
        <dbReference type="EMBL" id="WTT22650.1"/>
    </source>
</evidence>
<dbReference type="PANTHER" id="PTHR44196:SF1">
    <property type="entry name" value="DEHYDROGENASE_REDUCTASE SDR FAMILY MEMBER 7B"/>
    <property type="match status" value="1"/>
</dbReference>
<proteinExistence type="inferred from homology"/>
<dbReference type="SMART" id="SM00822">
    <property type="entry name" value="PKS_KR"/>
    <property type="match status" value="1"/>
</dbReference>
<dbReference type="AlphaFoldDB" id="A0AAU2AFZ0"/>
<accession>A0AAU2AFZ0</accession>
<protein>
    <submittedName>
        <fullName evidence="5">SDR family NAD(P)-dependent oxidoreductase</fullName>
    </submittedName>
</protein>
<organism evidence="5">
    <name type="scientific">Streptomyces sp. NBC_00093</name>
    <dbReference type="NCBI Taxonomy" id="2975649"/>
    <lineage>
        <taxon>Bacteria</taxon>
        <taxon>Bacillati</taxon>
        <taxon>Actinomycetota</taxon>
        <taxon>Actinomycetes</taxon>
        <taxon>Kitasatosporales</taxon>
        <taxon>Streptomycetaceae</taxon>
        <taxon>Streptomyces</taxon>
    </lineage>
</organism>
<evidence type="ECO:0000256" key="1">
    <source>
        <dbReference type="ARBA" id="ARBA00006484"/>
    </source>
</evidence>
<dbReference type="GO" id="GO:0016020">
    <property type="term" value="C:membrane"/>
    <property type="evidence" value="ECO:0007669"/>
    <property type="project" value="TreeGrafter"/>
</dbReference>
<dbReference type="PRINTS" id="PR00080">
    <property type="entry name" value="SDRFAMILY"/>
</dbReference>